<keyword evidence="3" id="KW-0472">Membrane</keyword>
<dbReference type="EMBL" id="VXIS01000055">
    <property type="protein sequence ID" value="KAA8909668.1"/>
    <property type="molecule type" value="Genomic_DNA"/>
</dbReference>
<gene>
    <name evidence="4" type="ORF">FN846DRAFT_598609</name>
</gene>
<feature type="region of interest" description="Disordered" evidence="2">
    <location>
        <begin position="533"/>
        <end position="562"/>
    </location>
</feature>
<organism evidence="4 5">
    <name type="scientific">Sphaerosporella brunnea</name>
    <dbReference type="NCBI Taxonomy" id="1250544"/>
    <lineage>
        <taxon>Eukaryota</taxon>
        <taxon>Fungi</taxon>
        <taxon>Dikarya</taxon>
        <taxon>Ascomycota</taxon>
        <taxon>Pezizomycotina</taxon>
        <taxon>Pezizomycetes</taxon>
        <taxon>Pezizales</taxon>
        <taxon>Pyronemataceae</taxon>
        <taxon>Sphaerosporella</taxon>
    </lineage>
</organism>
<dbReference type="AlphaFoldDB" id="A0A5J5F2K5"/>
<name>A0A5J5F2K5_9PEZI</name>
<evidence type="ECO:0000256" key="2">
    <source>
        <dbReference type="SAM" id="MobiDB-lite"/>
    </source>
</evidence>
<dbReference type="OrthoDB" id="409543at2759"/>
<keyword evidence="3" id="KW-1133">Transmembrane helix</keyword>
<accession>A0A5J5F2K5</accession>
<dbReference type="InterPro" id="IPR007577">
    <property type="entry name" value="GlycoTrfase_DXD_sugar-bd_CS"/>
</dbReference>
<sequence>MSDRGPSKLQRCGLLLRNLFIALLAYTSVVGVVHVYRTGSISPFSKTAPKPAVIPEGSLSGGVNWRLRPETLVRDINDAYLGERPHVDTYANYTRLIEACRGSAAQLERMRNVYNCLAYLSGNEKDYYYLPDQLPSKSLPTYPSVEGALKPSRKNVGECAGPVQLYHTYWTGPSTWRVELFVKSYLYTQNLPCSRLYIWLDSDGNPNAVEDMMKDPGFQRFLPLVARGDITLKAWKFPSRIPLPKGSIEQDPLYKSYLSSRGAIDEKINAKGEAYIGDGLMVQKDGSEWIVLTERQMTFLPVAVSDAVRFVVLHLYGGVYLDMDILLLRDMRPLLLTPDHNFAERWAVHSHPGDFNTAVLSLNANSSLSSYLVRGGVRMGLNFHPRIVGRMAWKDGRVEELAMFETGLFDPIWGEFNWGREGRCTVPCFKDYGVAFLGTREVIKDEWQSYDGTPLPLKTIGGSNTELKRRDTTTNDNDNDHKIELYYEQKTAMRRRLQRRNNLKITASGQTELDDEVAEELLPEVNAAAAEAQKAATRRKPVAKGADGTYGGRDYRIEEDKYPPNNRTLENFFRGAFSYHIHNQWTKHPQPNSWFDVIQRAQDGFFRGERTNPYGERWEGPEVKPYDRWPEFD</sequence>
<comment type="similarity">
    <text evidence="1">Belongs to the glycosyltransferase 32 family.</text>
</comment>
<feature type="transmembrane region" description="Helical" evidence="3">
    <location>
        <begin position="12"/>
        <end position="36"/>
    </location>
</feature>
<dbReference type="InterPro" id="IPR029044">
    <property type="entry name" value="Nucleotide-diphossugar_trans"/>
</dbReference>
<dbReference type="SUPFAM" id="SSF53448">
    <property type="entry name" value="Nucleotide-diphospho-sugar transferases"/>
    <property type="match status" value="1"/>
</dbReference>
<comment type="caution">
    <text evidence="4">The sequence shown here is derived from an EMBL/GenBank/DDBJ whole genome shotgun (WGS) entry which is preliminary data.</text>
</comment>
<evidence type="ECO:0000313" key="5">
    <source>
        <dbReference type="Proteomes" id="UP000326924"/>
    </source>
</evidence>
<keyword evidence="3" id="KW-0812">Transmembrane</keyword>
<keyword evidence="5" id="KW-1185">Reference proteome</keyword>
<dbReference type="Proteomes" id="UP000326924">
    <property type="component" value="Unassembled WGS sequence"/>
</dbReference>
<dbReference type="GO" id="GO:1901135">
    <property type="term" value="P:carbohydrate derivative metabolic process"/>
    <property type="evidence" value="ECO:0007669"/>
    <property type="project" value="UniProtKB-ARBA"/>
</dbReference>
<evidence type="ECO:0000313" key="4">
    <source>
        <dbReference type="EMBL" id="KAA8909668.1"/>
    </source>
</evidence>
<evidence type="ECO:0000256" key="3">
    <source>
        <dbReference type="SAM" id="Phobius"/>
    </source>
</evidence>
<protein>
    <recommendedName>
        <fullName evidence="6">Glycosyltransferase family 32 protein</fullName>
    </recommendedName>
</protein>
<evidence type="ECO:0008006" key="6">
    <source>
        <dbReference type="Google" id="ProtNLM"/>
    </source>
</evidence>
<dbReference type="Gene3D" id="3.90.550.20">
    <property type="match status" value="1"/>
</dbReference>
<reference evidence="4 5" key="1">
    <citation type="submission" date="2019-09" db="EMBL/GenBank/DDBJ databases">
        <title>Draft genome of the ectomycorrhizal ascomycete Sphaerosporella brunnea.</title>
        <authorList>
            <consortium name="DOE Joint Genome Institute"/>
            <person name="Benucci G.M."/>
            <person name="Marozzi G."/>
            <person name="Antonielli L."/>
            <person name="Sanchez S."/>
            <person name="Marco P."/>
            <person name="Wang X."/>
            <person name="Falini L.B."/>
            <person name="Barry K."/>
            <person name="Haridas S."/>
            <person name="Lipzen A."/>
            <person name="Labutti K."/>
            <person name="Grigoriev I.V."/>
            <person name="Murat C."/>
            <person name="Martin F."/>
            <person name="Albertini E."/>
            <person name="Donnini D."/>
            <person name="Bonito G."/>
        </authorList>
    </citation>
    <scope>NUCLEOTIDE SEQUENCE [LARGE SCALE GENOMIC DNA]</scope>
    <source>
        <strain evidence="4 5">Sb_GMNB300</strain>
    </source>
</reference>
<dbReference type="InParanoid" id="A0A5J5F2K5"/>
<feature type="region of interest" description="Disordered" evidence="2">
    <location>
        <begin position="611"/>
        <end position="633"/>
    </location>
</feature>
<proteinExistence type="inferred from homology"/>
<feature type="compositionally biased region" description="Basic and acidic residues" evidence="2">
    <location>
        <begin position="553"/>
        <end position="562"/>
    </location>
</feature>
<dbReference type="Pfam" id="PF04488">
    <property type="entry name" value="Gly_transf_sug"/>
    <property type="match status" value="1"/>
</dbReference>
<evidence type="ECO:0000256" key="1">
    <source>
        <dbReference type="ARBA" id="ARBA00009003"/>
    </source>
</evidence>